<dbReference type="EMBL" id="VIKS01000004">
    <property type="protein sequence ID" value="TQV88285.1"/>
    <property type="molecule type" value="Genomic_DNA"/>
</dbReference>
<name>A0A545UFR4_9GAMM</name>
<protein>
    <submittedName>
        <fullName evidence="1">VOC family protein</fullName>
    </submittedName>
</protein>
<proteinExistence type="predicted"/>
<organism evidence="1 2">
    <name type="scientific">Aliikangiella coralliicola</name>
    <dbReference type="NCBI Taxonomy" id="2592383"/>
    <lineage>
        <taxon>Bacteria</taxon>
        <taxon>Pseudomonadati</taxon>
        <taxon>Pseudomonadota</taxon>
        <taxon>Gammaproteobacteria</taxon>
        <taxon>Oceanospirillales</taxon>
        <taxon>Pleioneaceae</taxon>
        <taxon>Aliikangiella</taxon>
    </lineage>
</organism>
<evidence type="ECO:0000313" key="2">
    <source>
        <dbReference type="Proteomes" id="UP000315439"/>
    </source>
</evidence>
<dbReference type="SUPFAM" id="SSF54593">
    <property type="entry name" value="Glyoxalase/Bleomycin resistance protein/Dihydroxybiphenyl dioxygenase"/>
    <property type="match status" value="1"/>
</dbReference>
<comment type="caution">
    <text evidence="1">The sequence shown here is derived from an EMBL/GenBank/DDBJ whole genome shotgun (WGS) entry which is preliminary data.</text>
</comment>
<evidence type="ECO:0000313" key="1">
    <source>
        <dbReference type="EMBL" id="TQV88285.1"/>
    </source>
</evidence>
<sequence>MIYLKLSVNNFRETLDFYSKKIGLFSGSYNRLICESGPELIIDLLEVGSEDHLRVFESVSHVKSSFTILHEENTKIELLGRLKEYGVEFKKEPNLIAEFIDIKDPSGNAISIGASHGCIR</sequence>
<dbReference type="AlphaFoldDB" id="A0A545UFR4"/>
<dbReference type="RefSeq" id="WP_142892793.1">
    <property type="nucleotide sequence ID" value="NZ_ML660162.1"/>
</dbReference>
<reference evidence="1 2" key="1">
    <citation type="submission" date="2019-07" db="EMBL/GenBank/DDBJ databases">
        <title>Draft genome for Aliikangiella sp. M105.</title>
        <authorList>
            <person name="Wang G."/>
        </authorList>
    </citation>
    <scope>NUCLEOTIDE SEQUENCE [LARGE SCALE GENOMIC DNA]</scope>
    <source>
        <strain evidence="1 2">M105</strain>
    </source>
</reference>
<dbReference type="Gene3D" id="3.10.180.10">
    <property type="entry name" value="2,3-Dihydroxybiphenyl 1,2-Dioxygenase, domain 1"/>
    <property type="match status" value="1"/>
</dbReference>
<dbReference type="Proteomes" id="UP000315439">
    <property type="component" value="Unassembled WGS sequence"/>
</dbReference>
<gene>
    <name evidence="1" type="ORF">FLL46_07085</name>
</gene>
<keyword evidence="2" id="KW-1185">Reference proteome</keyword>
<accession>A0A545UFR4</accession>
<dbReference type="OrthoDB" id="485032at2"/>
<dbReference type="InterPro" id="IPR029068">
    <property type="entry name" value="Glyas_Bleomycin-R_OHBP_Dase"/>
</dbReference>